<evidence type="ECO:0000256" key="8">
    <source>
        <dbReference type="HAMAP-Rule" id="MF_00265"/>
    </source>
</evidence>
<proteinExistence type="inferred from homology"/>
<gene>
    <name evidence="8" type="primary">vapC</name>
    <name evidence="10" type="ORF">AA309_27985</name>
</gene>
<evidence type="ECO:0000259" key="9">
    <source>
        <dbReference type="Pfam" id="PF01850"/>
    </source>
</evidence>
<comment type="cofactor">
    <cofactor evidence="1 8">
        <name>Mg(2+)</name>
        <dbReference type="ChEBI" id="CHEBI:18420"/>
    </cofactor>
</comment>
<dbReference type="InterPro" id="IPR050556">
    <property type="entry name" value="Type_II_TA_system_RNase"/>
</dbReference>
<keyword evidence="2 8" id="KW-1277">Toxin-antitoxin system</keyword>
<dbReference type="SUPFAM" id="SSF88723">
    <property type="entry name" value="PIN domain-like"/>
    <property type="match status" value="1"/>
</dbReference>
<evidence type="ECO:0000256" key="6">
    <source>
        <dbReference type="ARBA" id="ARBA00022842"/>
    </source>
</evidence>
<comment type="similarity">
    <text evidence="7 8">Belongs to the PINc/VapC protein family.</text>
</comment>
<evidence type="ECO:0000313" key="10">
    <source>
        <dbReference type="EMBL" id="KLK90063.1"/>
    </source>
</evidence>
<keyword evidence="4 8" id="KW-0479">Metal-binding</keyword>
<dbReference type="PANTHER" id="PTHR33653:SF1">
    <property type="entry name" value="RIBONUCLEASE VAPC2"/>
    <property type="match status" value="1"/>
</dbReference>
<evidence type="ECO:0000313" key="11">
    <source>
        <dbReference type="Proteomes" id="UP000035489"/>
    </source>
</evidence>
<dbReference type="AlphaFoldDB" id="A0A0H1R4K4"/>
<reference evidence="10 11" key="1">
    <citation type="submission" date="2015-05" db="EMBL/GenBank/DDBJ databases">
        <title>Draft genome sequence of Microvirga vignae strain BR3299, a novel nitrogen fixing bacteria isolated from Brazil semi-aired region.</title>
        <authorList>
            <person name="Zilli J.E."/>
            <person name="Passos S.R."/>
            <person name="Leite J."/>
            <person name="Baldani J.I."/>
            <person name="Xavier G.R."/>
            <person name="Rumjaneck N.G."/>
            <person name="Simoes-Araujo J.L."/>
        </authorList>
    </citation>
    <scope>NUCLEOTIDE SEQUENCE [LARGE SCALE GENOMIC DNA]</scope>
    <source>
        <strain evidence="10 11">BR3299</strain>
    </source>
</reference>
<sequence length="136" mass="15101">MPEPRYLLDTNICIYIRRERPKSVLERFKVLPPGSTAISVVTYGELVYGVRKSPEPHKAMLVLEELTALIPVLPMAIGVAKAYGTIRADLALRGQLIGNNDLWIAAHAKSLGLTVVTNNESEFRRVEGLTVENWTS</sequence>
<keyword evidence="11" id="KW-1185">Reference proteome</keyword>
<dbReference type="OrthoDB" id="9796690at2"/>
<evidence type="ECO:0000256" key="3">
    <source>
        <dbReference type="ARBA" id="ARBA00022722"/>
    </source>
</evidence>
<dbReference type="Gene3D" id="3.40.50.1010">
    <property type="entry name" value="5'-nuclease"/>
    <property type="match status" value="1"/>
</dbReference>
<dbReference type="HAMAP" id="MF_00265">
    <property type="entry name" value="VapC_Nob1"/>
    <property type="match status" value="1"/>
</dbReference>
<comment type="caution">
    <text evidence="10">The sequence shown here is derived from an EMBL/GenBank/DDBJ whole genome shotgun (WGS) entry which is preliminary data.</text>
</comment>
<dbReference type="InterPro" id="IPR022907">
    <property type="entry name" value="VapC_family"/>
</dbReference>
<dbReference type="EMBL" id="LCYG01000102">
    <property type="protein sequence ID" value="KLK90063.1"/>
    <property type="molecule type" value="Genomic_DNA"/>
</dbReference>
<evidence type="ECO:0000256" key="1">
    <source>
        <dbReference type="ARBA" id="ARBA00001946"/>
    </source>
</evidence>
<comment type="function">
    <text evidence="8">Toxic component of a toxin-antitoxin (TA) system. An RNase.</text>
</comment>
<dbReference type="InterPro" id="IPR002716">
    <property type="entry name" value="PIN_dom"/>
</dbReference>
<dbReference type="GO" id="GO:0000287">
    <property type="term" value="F:magnesium ion binding"/>
    <property type="evidence" value="ECO:0007669"/>
    <property type="project" value="UniProtKB-UniRule"/>
</dbReference>
<name>A0A0H1R4K4_9HYPH</name>
<evidence type="ECO:0000256" key="7">
    <source>
        <dbReference type="ARBA" id="ARBA00038093"/>
    </source>
</evidence>
<evidence type="ECO:0000256" key="2">
    <source>
        <dbReference type="ARBA" id="ARBA00022649"/>
    </source>
</evidence>
<dbReference type="PANTHER" id="PTHR33653">
    <property type="entry name" value="RIBONUCLEASE VAPC2"/>
    <property type="match status" value="1"/>
</dbReference>
<dbReference type="Pfam" id="PF01850">
    <property type="entry name" value="PIN"/>
    <property type="match status" value="1"/>
</dbReference>
<organism evidence="10 11">
    <name type="scientific">Microvirga vignae</name>
    <dbReference type="NCBI Taxonomy" id="1225564"/>
    <lineage>
        <taxon>Bacteria</taxon>
        <taxon>Pseudomonadati</taxon>
        <taxon>Pseudomonadota</taxon>
        <taxon>Alphaproteobacteria</taxon>
        <taxon>Hyphomicrobiales</taxon>
        <taxon>Methylobacteriaceae</taxon>
        <taxon>Microvirga</taxon>
    </lineage>
</organism>
<dbReference type="STRING" id="1225564.AA309_27985"/>
<feature type="domain" description="PIN" evidence="9">
    <location>
        <begin position="6"/>
        <end position="128"/>
    </location>
</feature>
<evidence type="ECO:0000256" key="5">
    <source>
        <dbReference type="ARBA" id="ARBA00022801"/>
    </source>
</evidence>
<protein>
    <recommendedName>
        <fullName evidence="8">Ribonuclease VapC</fullName>
        <shortName evidence="8">RNase VapC</shortName>
        <ecNumber evidence="8">3.1.-.-</ecNumber>
    </recommendedName>
    <alternativeName>
        <fullName evidence="8">Toxin VapC</fullName>
    </alternativeName>
</protein>
<accession>A0A0H1R4K4</accession>
<dbReference type="InterPro" id="IPR029060">
    <property type="entry name" value="PIN-like_dom_sf"/>
</dbReference>
<dbReference type="PATRIC" id="fig|1225564.3.peg.113"/>
<feature type="binding site" evidence="8">
    <location>
        <position position="9"/>
    </location>
    <ligand>
        <name>Mg(2+)</name>
        <dbReference type="ChEBI" id="CHEBI:18420"/>
    </ligand>
</feature>
<dbReference type="GO" id="GO:0090729">
    <property type="term" value="F:toxin activity"/>
    <property type="evidence" value="ECO:0007669"/>
    <property type="project" value="UniProtKB-KW"/>
</dbReference>
<feature type="binding site" evidence="8">
    <location>
        <position position="101"/>
    </location>
    <ligand>
        <name>Mg(2+)</name>
        <dbReference type="ChEBI" id="CHEBI:18420"/>
    </ligand>
</feature>
<dbReference type="GO" id="GO:0004540">
    <property type="term" value="F:RNA nuclease activity"/>
    <property type="evidence" value="ECO:0007669"/>
    <property type="project" value="InterPro"/>
</dbReference>
<keyword evidence="6 8" id="KW-0460">Magnesium</keyword>
<dbReference type="GO" id="GO:0016787">
    <property type="term" value="F:hydrolase activity"/>
    <property type="evidence" value="ECO:0007669"/>
    <property type="project" value="UniProtKB-KW"/>
</dbReference>
<keyword evidence="5 8" id="KW-0378">Hydrolase</keyword>
<evidence type="ECO:0000256" key="4">
    <source>
        <dbReference type="ARBA" id="ARBA00022723"/>
    </source>
</evidence>
<dbReference type="CDD" id="cd18735">
    <property type="entry name" value="PIN_HiVapC1-like"/>
    <property type="match status" value="1"/>
</dbReference>
<keyword evidence="3 8" id="KW-0540">Nuclease</keyword>
<dbReference type="Proteomes" id="UP000035489">
    <property type="component" value="Unassembled WGS sequence"/>
</dbReference>
<keyword evidence="8" id="KW-0800">Toxin</keyword>
<dbReference type="RefSeq" id="WP_047192305.1">
    <property type="nucleotide sequence ID" value="NZ_LCYG01000102.1"/>
</dbReference>
<dbReference type="EC" id="3.1.-.-" evidence="8"/>